<comment type="caution">
    <text evidence="2">The sequence shown here is derived from an EMBL/GenBank/DDBJ whole genome shotgun (WGS) entry which is preliminary data.</text>
</comment>
<sequence>MFNGRKLSALATAAATPTLSRRQFVLGASLLGSALLVGCRMQADDSDAPAPSGAIKPSAGSPFEAYIAIAADGIVTVYSSQFDMGQNSYHGLATLVAEELDVALDKVRVEGRAGNPKWYGNLAMGGAFQLTGGSSSMPSSWERYRKAGAAARELLKQAAAKQWQVAIGELSTANGEVVHAGSDRRAPYGSLIAAAAPLPVPGEVALKDAKAWTLIGKDATTRIDARAKSDGTQAYTIDIRLPGMLVATVAHSPRFGGKVASFDATAAKAVPGVVDVVQISRGVAVVANNTWAAIKGREALQVTWDDSGAETRSSDAMFTEYEALSKQDGKVALQRGDAAGKLAKAAKTLEATYRFPYLAHAALEPLNAVIHKDGDRLHIHGGLQMPDAVQAACAQIAGVKPEQVDLHVMKTGGGFGRRAVADCDVFVEATEIAKALDFRAPIKLQWTREADMGGGRYRPLHLHRVRVGLGADGSISGWQHHIVGQSIMAGTPFEAMMMKDGIDPTSTEGVADTPYALPDIDVRMTHPASPVPVLWWRSVGHTHTAYVMQTMLDEIATATGQDPVALRLALLPADARERAVLSLVAEKAGWSQPVAAGRFRGVAVHQSFGSYVATVAEISKTADGGIRVERCVVASDCGTVINPDVVRAQIEGGTGFGLSAMLGEAIALENGAPTARNYDAYRVLRIDAMPTVEVHMLPSTASPTGIGECAVPPIGPAVANAIFQATGKRVRDLPLLKA</sequence>
<accession>A0ABP9B2N4</accession>
<name>A0ABP9B2N4_9GAMM</name>
<dbReference type="PANTHER" id="PTHR47495:SF2">
    <property type="entry name" value="ALDEHYDE DEHYDROGENASE"/>
    <property type="match status" value="1"/>
</dbReference>
<dbReference type="InterPro" id="IPR012368">
    <property type="entry name" value="OxRdtase_Mopterin-bd_su_IorB"/>
</dbReference>
<organism evidence="2 3">
    <name type="scientific">Lysobacter hankyongensis</name>
    <dbReference type="NCBI Taxonomy" id="1176535"/>
    <lineage>
        <taxon>Bacteria</taxon>
        <taxon>Pseudomonadati</taxon>
        <taxon>Pseudomonadota</taxon>
        <taxon>Gammaproteobacteria</taxon>
        <taxon>Lysobacterales</taxon>
        <taxon>Lysobacteraceae</taxon>
        <taxon>Lysobacter</taxon>
    </lineage>
</organism>
<dbReference type="SUPFAM" id="SSF56003">
    <property type="entry name" value="Molybdenum cofactor-binding domain"/>
    <property type="match status" value="2"/>
</dbReference>
<keyword evidence="3" id="KW-1185">Reference proteome</keyword>
<evidence type="ECO:0000313" key="2">
    <source>
        <dbReference type="EMBL" id="GAA4789538.1"/>
    </source>
</evidence>
<dbReference type="InterPro" id="IPR037165">
    <property type="entry name" value="AldOxase/xan_DH_Mopterin-bd_sf"/>
</dbReference>
<dbReference type="SMART" id="SM01008">
    <property type="entry name" value="Ald_Xan_dh_C"/>
    <property type="match status" value="1"/>
</dbReference>
<dbReference type="Proteomes" id="UP001499959">
    <property type="component" value="Unassembled WGS sequence"/>
</dbReference>
<reference evidence="3" key="1">
    <citation type="journal article" date="2019" name="Int. J. Syst. Evol. Microbiol.">
        <title>The Global Catalogue of Microorganisms (GCM) 10K type strain sequencing project: providing services to taxonomists for standard genome sequencing and annotation.</title>
        <authorList>
            <consortium name="The Broad Institute Genomics Platform"/>
            <consortium name="The Broad Institute Genome Sequencing Center for Infectious Disease"/>
            <person name="Wu L."/>
            <person name="Ma J."/>
        </authorList>
    </citation>
    <scope>NUCLEOTIDE SEQUENCE [LARGE SCALE GENOMIC DNA]</scope>
    <source>
        <strain evidence="3">JCM 18204</strain>
    </source>
</reference>
<dbReference type="EMBL" id="BAABJE010000005">
    <property type="protein sequence ID" value="GAA4789538.1"/>
    <property type="molecule type" value="Genomic_DNA"/>
</dbReference>
<dbReference type="RefSeq" id="WP_345302545.1">
    <property type="nucleotide sequence ID" value="NZ_BAABJE010000005.1"/>
</dbReference>
<proteinExistence type="predicted"/>
<gene>
    <name evidence="2" type="ORF">GCM10023307_13440</name>
</gene>
<dbReference type="Pfam" id="PF02738">
    <property type="entry name" value="MoCoBD_1"/>
    <property type="match status" value="1"/>
</dbReference>
<dbReference type="Gene3D" id="3.30.365.10">
    <property type="entry name" value="Aldehyde oxidase/xanthine dehydrogenase, molybdopterin binding domain"/>
    <property type="match status" value="4"/>
</dbReference>
<dbReference type="Gene3D" id="3.90.1170.50">
    <property type="entry name" value="Aldehyde oxidase/xanthine dehydrogenase, a/b hammerhead"/>
    <property type="match status" value="1"/>
</dbReference>
<dbReference type="InterPro" id="IPR000674">
    <property type="entry name" value="Ald_Oxase/Xan_DH_a/b"/>
</dbReference>
<dbReference type="Pfam" id="PF20256">
    <property type="entry name" value="MoCoBD_2"/>
    <property type="match status" value="2"/>
</dbReference>
<dbReference type="PANTHER" id="PTHR47495">
    <property type="entry name" value="ALDEHYDE DEHYDROGENASE"/>
    <property type="match status" value="1"/>
</dbReference>
<evidence type="ECO:0000313" key="3">
    <source>
        <dbReference type="Proteomes" id="UP001499959"/>
    </source>
</evidence>
<dbReference type="InterPro" id="IPR052516">
    <property type="entry name" value="N-heterocyclic_Hydroxylase"/>
</dbReference>
<protein>
    <submittedName>
        <fullName evidence="2">Xanthine dehydrogenase family protein molybdopterin-binding subunit</fullName>
    </submittedName>
</protein>
<dbReference type="InterPro" id="IPR008274">
    <property type="entry name" value="AldOxase/xan_DH_MoCoBD1"/>
</dbReference>
<dbReference type="InterPro" id="IPR046867">
    <property type="entry name" value="AldOxase/xan_DH_MoCoBD2"/>
</dbReference>
<evidence type="ECO:0000259" key="1">
    <source>
        <dbReference type="SMART" id="SM01008"/>
    </source>
</evidence>
<feature type="domain" description="Aldehyde oxidase/xanthine dehydrogenase a/b hammerhead" evidence="1">
    <location>
        <begin position="230"/>
        <end position="308"/>
    </location>
</feature>
<dbReference type="PIRSF" id="PIRSF036389">
    <property type="entry name" value="IOR_B"/>
    <property type="match status" value="1"/>
</dbReference>